<comment type="caution">
    <text evidence="1">The sequence shown here is derived from an EMBL/GenBank/DDBJ whole genome shotgun (WGS) entry which is preliminary data.</text>
</comment>
<dbReference type="AlphaFoldDB" id="X0RS38"/>
<gene>
    <name evidence="1" type="ORF">S01H1_17396</name>
</gene>
<accession>X0RS38</accession>
<reference evidence="1" key="1">
    <citation type="journal article" date="2014" name="Front. Microbiol.">
        <title>High frequency of phylogenetically diverse reductive dehalogenase-homologous genes in deep subseafloor sedimentary metagenomes.</title>
        <authorList>
            <person name="Kawai M."/>
            <person name="Futagami T."/>
            <person name="Toyoda A."/>
            <person name="Takaki Y."/>
            <person name="Nishi S."/>
            <person name="Hori S."/>
            <person name="Arai W."/>
            <person name="Tsubouchi T."/>
            <person name="Morono Y."/>
            <person name="Uchiyama I."/>
            <person name="Ito T."/>
            <person name="Fujiyama A."/>
            <person name="Inagaki F."/>
            <person name="Takami H."/>
        </authorList>
    </citation>
    <scope>NUCLEOTIDE SEQUENCE</scope>
    <source>
        <strain evidence="1">Expedition CK06-06</strain>
    </source>
</reference>
<sequence length="218" mass="24224">MKLFRDVGGTYDPATGVSTYGSGWNYNNGAITQANMASRVLGGRPGRRTARIRSTTVNPFTGNKQFYFKPVALSSLGFDGPNSGGLAQLDPNWDFAALGPQIIYTYSGPQKYTTSPWYYVRTSGTTTSMDEIQKVWAMYTYDGWVGSKWRLENRKDWESWAQVWLRSSATPTPINQTNITFGCTTQIRAHSTPCINDGAHDAQVNKPTNAGQFQYSII</sequence>
<proteinExistence type="predicted"/>
<evidence type="ECO:0000313" key="1">
    <source>
        <dbReference type="EMBL" id="GAF71659.1"/>
    </source>
</evidence>
<organism evidence="1">
    <name type="scientific">marine sediment metagenome</name>
    <dbReference type="NCBI Taxonomy" id="412755"/>
    <lineage>
        <taxon>unclassified sequences</taxon>
        <taxon>metagenomes</taxon>
        <taxon>ecological metagenomes</taxon>
    </lineage>
</organism>
<protein>
    <submittedName>
        <fullName evidence="1">Uncharacterized protein</fullName>
    </submittedName>
</protein>
<name>X0RS38_9ZZZZ</name>
<dbReference type="EMBL" id="BARS01009225">
    <property type="protein sequence ID" value="GAF71659.1"/>
    <property type="molecule type" value="Genomic_DNA"/>
</dbReference>